<dbReference type="Pfam" id="PF21948">
    <property type="entry name" value="LplA-B_cat"/>
    <property type="match status" value="1"/>
</dbReference>
<dbReference type="UniPathway" id="UPA00537">
    <property type="reaction ID" value="UER00595"/>
</dbReference>
<dbReference type="AlphaFoldDB" id="A0A3M7LVH1"/>
<sequence>MRCVIELALAMQGRDFGLVWPLHIGNTNLNMAPSRGLSIFCTQHILSKPNAGVVRGGCLRQALGGLQICFKLRDIKYYSSSDFLSFTDKLMDPAHKLQSYTSTSPDPFLNLSIEDHILRKSPADSTVLFLYVNRPCVVIGRNQNPWTEVNLRILNAASGTHEAKDSEPPGIGTVDLVRRRSGGGTVFHDEGNLNWSITCPRGDFTRDLHAEMVVRALRNLGIERARVNERHDIVLDQGNERRFSDPEDTHRTPYTVEEGRLPRALKVSGSAYKLTRLRALHHATTLLSSPNLHIIPHYLRSPAKKFIQAQGVESVSSPVANIGLDVTTFQHHLQSEFAAMYAELGQPSIVQTVGEDHLNIPDIRKGYDELRNDEWMWSQTPAFRLLLDPTYDIGLEMKVHHGVIKSLEFKNPDLPDRSRIALRTALVGLKIQDIRNWTKFLQQRIQSWDQGLGTVASRLDELLPMH</sequence>
<comment type="pathway">
    <text evidence="2">Protein modification; protein lipoylation via exogenous pathway; protein N(6)-(lipoyl)lysine from lipoate: step 2/2.</text>
</comment>
<dbReference type="CDD" id="cd16443">
    <property type="entry name" value="LplA"/>
    <property type="match status" value="1"/>
</dbReference>
<dbReference type="Gene3D" id="3.30.930.10">
    <property type="entry name" value="Bira Bifunctional Protein, Domain 2"/>
    <property type="match status" value="1"/>
</dbReference>
<dbReference type="InterPro" id="IPR045864">
    <property type="entry name" value="aa-tRNA-synth_II/BPL/LPL"/>
</dbReference>
<evidence type="ECO:0000313" key="6">
    <source>
        <dbReference type="EMBL" id="RMZ66227.1"/>
    </source>
</evidence>
<dbReference type="InterPro" id="IPR004143">
    <property type="entry name" value="BPL_LPL_catalytic"/>
</dbReference>
<evidence type="ECO:0000256" key="4">
    <source>
        <dbReference type="ARBA" id="ARBA00015925"/>
    </source>
</evidence>
<dbReference type="PROSITE" id="PS51733">
    <property type="entry name" value="BPL_LPL_CATALYTIC"/>
    <property type="match status" value="1"/>
</dbReference>
<dbReference type="GO" id="GO:0009249">
    <property type="term" value="P:protein lipoylation"/>
    <property type="evidence" value="ECO:0007669"/>
    <property type="project" value="InterPro"/>
</dbReference>
<dbReference type="PANTHER" id="PTHR12561:SF3">
    <property type="entry name" value="LIPOYLTRANSFERASE 1, MITOCHONDRIAL"/>
    <property type="match status" value="1"/>
</dbReference>
<dbReference type="EMBL" id="KE747806">
    <property type="protein sequence ID" value="RMZ66227.1"/>
    <property type="molecule type" value="Genomic_DNA"/>
</dbReference>
<reference evidence="6 7" key="1">
    <citation type="journal article" date="2014" name="PLoS ONE">
        <title>De novo Genome Assembly of the Fungal Plant Pathogen Pyrenophora semeniperda.</title>
        <authorList>
            <person name="Soliai M.M."/>
            <person name="Meyer S.E."/>
            <person name="Udall J.A."/>
            <person name="Elzinga D.E."/>
            <person name="Hermansen R.A."/>
            <person name="Bodily P.M."/>
            <person name="Hart A.A."/>
            <person name="Coleman C.E."/>
        </authorList>
    </citation>
    <scope>NUCLEOTIDE SEQUENCE [LARGE SCALE GENOMIC DNA]</scope>
    <source>
        <strain evidence="6 7">CCB06</strain>
        <tissue evidence="6">Mycelium</tissue>
    </source>
</reference>
<proteinExistence type="inferred from homology"/>
<dbReference type="OrthoDB" id="201621at2759"/>
<evidence type="ECO:0000259" key="5">
    <source>
        <dbReference type="PROSITE" id="PS51733"/>
    </source>
</evidence>
<comment type="function">
    <text evidence="1">Catalyzes both the ATP-dependent activation of exogenously supplied lipoate to lipoyl-AMP and the transfer of the activated lipoyl onto the lipoyl domains of lipoate-dependent enzymes.</text>
</comment>
<protein>
    <recommendedName>
        <fullName evidence="4">Putative lipoate-protein ligase A</fullName>
    </recommendedName>
</protein>
<name>A0A3M7LVH1_9PLEO</name>
<dbReference type="SUPFAM" id="SSF55681">
    <property type="entry name" value="Class II aaRS and biotin synthetases"/>
    <property type="match status" value="1"/>
</dbReference>
<evidence type="ECO:0000256" key="3">
    <source>
        <dbReference type="ARBA" id="ARBA00008242"/>
    </source>
</evidence>
<dbReference type="GO" id="GO:0005739">
    <property type="term" value="C:mitochondrion"/>
    <property type="evidence" value="ECO:0007669"/>
    <property type="project" value="TreeGrafter"/>
</dbReference>
<evidence type="ECO:0000256" key="1">
    <source>
        <dbReference type="ARBA" id="ARBA00003253"/>
    </source>
</evidence>
<feature type="domain" description="BPL/LPL catalytic" evidence="5">
    <location>
        <begin position="122"/>
        <end position="345"/>
    </location>
</feature>
<comment type="similarity">
    <text evidence="3">Belongs to the LplA family.</text>
</comment>
<accession>A0A3M7LVH1</accession>
<dbReference type="PANTHER" id="PTHR12561">
    <property type="entry name" value="LIPOATE-PROTEIN LIGASE"/>
    <property type="match status" value="1"/>
</dbReference>
<dbReference type="FunFam" id="3.30.930.10:FF:000090">
    <property type="entry name" value="Lipoyltransferase and lipoate-protein ligase, putative"/>
    <property type="match status" value="1"/>
</dbReference>
<dbReference type="Proteomes" id="UP000265663">
    <property type="component" value="Unassembled WGS sequence"/>
</dbReference>
<keyword evidence="7" id="KW-1185">Reference proteome</keyword>
<evidence type="ECO:0000313" key="7">
    <source>
        <dbReference type="Proteomes" id="UP000265663"/>
    </source>
</evidence>
<dbReference type="GO" id="GO:0017118">
    <property type="term" value="F:lipoyltransferase activity"/>
    <property type="evidence" value="ECO:0007669"/>
    <property type="project" value="TreeGrafter"/>
</dbReference>
<gene>
    <name evidence="6" type="ORF">GMOD_00005310</name>
</gene>
<keyword evidence="6" id="KW-0808">Transferase</keyword>
<evidence type="ECO:0000256" key="2">
    <source>
        <dbReference type="ARBA" id="ARBA00005085"/>
    </source>
</evidence>
<dbReference type="InterPro" id="IPR004562">
    <property type="entry name" value="LipoylTrfase_LipoateP_Ligase"/>
</dbReference>
<organism evidence="6 7">
    <name type="scientific">Pyrenophora seminiperda CCB06</name>
    <dbReference type="NCBI Taxonomy" id="1302712"/>
    <lineage>
        <taxon>Eukaryota</taxon>
        <taxon>Fungi</taxon>
        <taxon>Dikarya</taxon>
        <taxon>Ascomycota</taxon>
        <taxon>Pezizomycotina</taxon>
        <taxon>Dothideomycetes</taxon>
        <taxon>Pleosporomycetidae</taxon>
        <taxon>Pleosporales</taxon>
        <taxon>Pleosporineae</taxon>
        <taxon>Pleosporaceae</taxon>
        <taxon>Pyrenophora</taxon>
    </lineage>
</organism>